<accession>A0ABS8HQK9</accession>
<dbReference type="InterPro" id="IPR011256">
    <property type="entry name" value="Reg_factor_effector_dom_sf"/>
</dbReference>
<dbReference type="InterPro" id="IPR029442">
    <property type="entry name" value="GyrI-like"/>
</dbReference>
<dbReference type="Proteomes" id="UP001165492">
    <property type="component" value="Unassembled WGS sequence"/>
</dbReference>
<feature type="domain" description="AraC effector-binding" evidence="1">
    <location>
        <begin position="1"/>
        <end position="157"/>
    </location>
</feature>
<proteinExistence type="predicted"/>
<name>A0ABS8HQK9_9FIRM</name>
<evidence type="ECO:0000313" key="3">
    <source>
        <dbReference type="Proteomes" id="UP001165492"/>
    </source>
</evidence>
<dbReference type="SUPFAM" id="SSF55136">
    <property type="entry name" value="Probable bacterial effector-binding domain"/>
    <property type="match status" value="1"/>
</dbReference>
<evidence type="ECO:0000259" key="1">
    <source>
        <dbReference type="SMART" id="SM00871"/>
    </source>
</evidence>
<comment type="caution">
    <text evidence="2">The sequence shown here is derived from an EMBL/GenBank/DDBJ whole genome shotgun (WGS) entry which is preliminary data.</text>
</comment>
<dbReference type="Pfam" id="PF06445">
    <property type="entry name" value="GyrI-like"/>
    <property type="match status" value="1"/>
</dbReference>
<evidence type="ECO:0000313" key="2">
    <source>
        <dbReference type="EMBL" id="MCC5465463.1"/>
    </source>
</evidence>
<dbReference type="InterPro" id="IPR010499">
    <property type="entry name" value="AraC_E-bd"/>
</dbReference>
<reference evidence="2" key="1">
    <citation type="submission" date="2021-11" db="EMBL/GenBank/DDBJ databases">
        <title>Description of a new species Pelosinus isolated from the bottom sediments of Lake Baikal.</title>
        <authorList>
            <person name="Zakharyuk A."/>
        </authorList>
    </citation>
    <scope>NUCLEOTIDE SEQUENCE</scope>
    <source>
        <strain evidence="2">Bkl1</strain>
    </source>
</reference>
<dbReference type="PANTHER" id="PTHR36444:SF3">
    <property type="entry name" value="TRANSCRIPTIONAL ACTIVATOR, PUTATIVE-RELATED"/>
    <property type="match status" value="1"/>
</dbReference>
<protein>
    <submittedName>
        <fullName evidence="2">GyrI-like domain-containing protein</fullName>
    </submittedName>
</protein>
<dbReference type="RefSeq" id="WP_229534710.1">
    <property type="nucleotide sequence ID" value="NZ_JAJHJB010000009.1"/>
</dbReference>
<sequence>MDHRIVLKEAFKVIGKVFKVSTKEGQELQQIPELWNTCNSDGTYEKICSIDSRQHILGICMDFEHDKKQFSYMIAIEDVNDLKDTGLETREIPASTWAVFTSVGPMPHAIQTVWQRIFQEWLPATDFKHGDAPEIEVYFPGDPSAQDYKCEVWIPVVKK</sequence>
<gene>
    <name evidence="2" type="ORF">LMF89_08825</name>
</gene>
<dbReference type="InterPro" id="IPR053182">
    <property type="entry name" value="YobU-like_regulator"/>
</dbReference>
<dbReference type="SMART" id="SM00871">
    <property type="entry name" value="AraC_E_bind"/>
    <property type="match status" value="1"/>
</dbReference>
<dbReference type="PANTHER" id="PTHR36444">
    <property type="entry name" value="TRANSCRIPTIONAL REGULATOR PROTEIN YOBU-RELATED"/>
    <property type="match status" value="1"/>
</dbReference>
<dbReference type="EMBL" id="JAJHJB010000009">
    <property type="protein sequence ID" value="MCC5465463.1"/>
    <property type="molecule type" value="Genomic_DNA"/>
</dbReference>
<organism evidence="2 3">
    <name type="scientific">Pelosinus baikalensis</name>
    <dbReference type="NCBI Taxonomy" id="2892015"/>
    <lineage>
        <taxon>Bacteria</taxon>
        <taxon>Bacillati</taxon>
        <taxon>Bacillota</taxon>
        <taxon>Negativicutes</taxon>
        <taxon>Selenomonadales</taxon>
        <taxon>Sporomusaceae</taxon>
        <taxon>Pelosinus</taxon>
    </lineage>
</organism>
<dbReference type="Gene3D" id="3.20.80.10">
    <property type="entry name" value="Regulatory factor, effector binding domain"/>
    <property type="match status" value="1"/>
</dbReference>
<keyword evidence="3" id="KW-1185">Reference proteome</keyword>